<proteinExistence type="predicted"/>
<accession>A0A553GVD4</accession>
<feature type="domain" description="Bacterial toxin 44" evidence="1">
    <location>
        <begin position="131"/>
        <end position="249"/>
    </location>
</feature>
<organism evidence="2 3">
    <name type="scientific">Pseudomonas mangiferae</name>
    <dbReference type="NCBI Taxonomy" id="2593654"/>
    <lineage>
        <taxon>Bacteria</taxon>
        <taxon>Pseudomonadati</taxon>
        <taxon>Pseudomonadota</taxon>
        <taxon>Gammaproteobacteria</taxon>
        <taxon>Pseudomonadales</taxon>
        <taxon>Pseudomonadaceae</taxon>
        <taxon>Pseudomonas</taxon>
    </lineage>
</organism>
<evidence type="ECO:0000259" key="1">
    <source>
        <dbReference type="Pfam" id="PF15607"/>
    </source>
</evidence>
<dbReference type="RefSeq" id="WP_143489718.1">
    <property type="nucleotide sequence ID" value="NZ_VJOY01000015.1"/>
</dbReference>
<comment type="caution">
    <text evidence="2">The sequence shown here is derived from an EMBL/GenBank/DDBJ whole genome shotgun (WGS) entry which is preliminary data.</text>
</comment>
<gene>
    <name evidence="2" type="ORF">FM069_17740</name>
</gene>
<dbReference type="EMBL" id="VJOY01000015">
    <property type="protein sequence ID" value="TRX73447.1"/>
    <property type="molecule type" value="Genomic_DNA"/>
</dbReference>
<keyword evidence="3" id="KW-1185">Reference proteome</keyword>
<sequence>MAGYRIPGVLGLQPLASSTRDNEHPYMCQAFPPGPLRGLLDTRPVHAAATAGKRPCPHSDDVIKEIAAYMAGEMNRNALSPTTRKIADANRYDPAEEMRRWQALPWYAKAGGMPDFYAAAAGAKTTAYGLWAERVGPNRPWDHKPILRAKMSAAGTFNRGWHKYGAFNYYYDIWSNIHYGYVGRAAGFSTAELINGAGVAQMASDIFAKVIRGKLPDVQKHSENGNWPASADDIPDHISIKLGCVIYDKYKSGGITMDNLLLEISAIPAPWGKGRNFAKEVHQCS</sequence>
<dbReference type="Pfam" id="PF15607">
    <property type="entry name" value="Ntox44"/>
    <property type="match status" value="1"/>
</dbReference>
<evidence type="ECO:0000313" key="3">
    <source>
        <dbReference type="Proteomes" id="UP000315235"/>
    </source>
</evidence>
<dbReference type="InterPro" id="IPR028946">
    <property type="entry name" value="Ntox44"/>
</dbReference>
<protein>
    <recommendedName>
        <fullName evidence="1">Bacterial toxin 44 domain-containing protein</fullName>
    </recommendedName>
</protein>
<dbReference type="OrthoDB" id="9204728at2"/>
<dbReference type="Proteomes" id="UP000315235">
    <property type="component" value="Unassembled WGS sequence"/>
</dbReference>
<dbReference type="AlphaFoldDB" id="A0A553GVD4"/>
<name>A0A553GVD4_9PSED</name>
<reference evidence="2 3" key="1">
    <citation type="submission" date="2019-07" db="EMBL/GenBank/DDBJ databases">
        <title>Pseudomonas mangiferae sp. nov., isolated from bark of mango tree in Thailand.</title>
        <authorList>
            <person name="Srisuk N."/>
            <person name="Anurat P."/>
        </authorList>
    </citation>
    <scope>NUCLEOTIDE SEQUENCE [LARGE SCALE GENOMIC DNA]</scope>
    <source>
        <strain evidence="2 3">DMKU_BBB3-04</strain>
    </source>
</reference>
<evidence type="ECO:0000313" key="2">
    <source>
        <dbReference type="EMBL" id="TRX73447.1"/>
    </source>
</evidence>